<dbReference type="GO" id="GO:0042262">
    <property type="term" value="P:DNA protection"/>
    <property type="evidence" value="ECO:0007669"/>
    <property type="project" value="InterPro"/>
</dbReference>
<protein>
    <submittedName>
        <fullName evidence="1">Mu-like prophage FluMu host-nuclease inhibitor protein Gam</fullName>
    </submittedName>
</protein>
<reference evidence="1 2" key="1">
    <citation type="journal article" date="2005" name="DNA Res.">
        <title>Complete genome sequence of the facultative anaerobic magnetotactic bacterium Magnetospirillum sp. strain AMB-1.</title>
        <authorList>
            <person name="Matsunaga T."/>
            <person name="Okamura Y."/>
            <person name="Fukuda Y."/>
            <person name="Wahyudi A.T."/>
            <person name="Murase Y."/>
            <person name="Takeyama H."/>
        </authorList>
    </citation>
    <scope>NUCLEOTIDE SEQUENCE [LARGE SCALE GENOMIC DNA]</scope>
    <source>
        <strain evidence="2">ATCC 700264 / AMB-1</strain>
    </source>
</reference>
<proteinExistence type="predicted"/>
<dbReference type="GO" id="GO:0003690">
    <property type="term" value="F:double-stranded DNA binding"/>
    <property type="evidence" value="ECO:0007669"/>
    <property type="project" value="InterPro"/>
</dbReference>
<dbReference type="STRING" id="342108.amb0454"/>
<evidence type="ECO:0000313" key="1">
    <source>
        <dbReference type="EMBL" id="BAE49258.1"/>
    </source>
</evidence>
<dbReference type="Proteomes" id="UP000007058">
    <property type="component" value="Chromosome"/>
</dbReference>
<accession>Q2WA67</accession>
<keyword evidence="2" id="KW-1185">Reference proteome</keyword>
<name>Q2WA67_PARM1</name>
<evidence type="ECO:0000313" key="2">
    <source>
        <dbReference type="Proteomes" id="UP000007058"/>
    </source>
</evidence>
<dbReference type="OrthoDB" id="7305272at2"/>
<dbReference type="HOGENOM" id="CLU_130912_0_0_5"/>
<dbReference type="InterPro" id="IPR009951">
    <property type="entry name" value="Host-nuc_inhib_Gam"/>
</dbReference>
<dbReference type="EMBL" id="AP007255">
    <property type="protein sequence ID" value="BAE49258.1"/>
    <property type="molecule type" value="Genomic_DNA"/>
</dbReference>
<dbReference type="RefSeq" id="WP_011382898.1">
    <property type="nucleotide sequence ID" value="NC_007626.1"/>
</dbReference>
<dbReference type="Pfam" id="PF07352">
    <property type="entry name" value="Phage_Mu_Gam"/>
    <property type="match status" value="1"/>
</dbReference>
<gene>
    <name evidence="1" type="ordered locus">amb0454</name>
</gene>
<dbReference type="Gene3D" id="1.20.5.170">
    <property type="match status" value="1"/>
</dbReference>
<organism evidence="1 2">
    <name type="scientific">Paramagnetospirillum magneticum (strain ATCC 700264 / AMB-1)</name>
    <name type="common">Magnetospirillum magneticum</name>
    <dbReference type="NCBI Taxonomy" id="342108"/>
    <lineage>
        <taxon>Bacteria</taxon>
        <taxon>Pseudomonadati</taxon>
        <taxon>Pseudomonadota</taxon>
        <taxon>Alphaproteobacteria</taxon>
        <taxon>Rhodospirillales</taxon>
        <taxon>Magnetospirillaceae</taxon>
        <taxon>Paramagnetospirillum</taxon>
    </lineage>
</organism>
<dbReference type="AlphaFoldDB" id="Q2WA67"/>
<sequence length="178" mass="19444">MAKAATRMKVAAAAFAVPQTAEEANDFVAKLGAAQRERTLIETAMNDELAAVKARHEAEAKPFKDEIEALTRGLHTYAEANRDALTRDGKVKFHRFAAGEIAWRTRPPKVTVRGIDTVVEALKRLGLTRFLRVKEEVNKEAMLAEPEVATTVAGVTIGSGGEDFIVKPFETELEEVAP</sequence>
<dbReference type="KEGG" id="mag:amb0454"/>
<dbReference type="SUPFAM" id="SSF161266">
    <property type="entry name" value="Gam-like"/>
    <property type="match status" value="1"/>
</dbReference>